<gene>
    <name evidence="6" type="ORF">BN55_05335</name>
</gene>
<feature type="transmembrane region" description="Helical" evidence="5">
    <location>
        <begin position="72"/>
        <end position="92"/>
    </location>
</feature>
<dbReference type="GO" id="GO:0009403">
    <property type="term" value="P:toxin biosynthetic process"/>
    <property type="evidence" value="ECO:0007669"/>
    <property type="project" value="InterPro"/>
</dbReference>
<evidence type="ECO:0000256" key="4">
    <source>
        <dbReference type="ARBA" id="ARBA00023136"/>
    </source>
</evidence>
<dbReference type="GO" id="GO:0016020">
    <property type="term" value="C:membrane"/>
    <property type="evidence" value="ECO:0007669"/>
    <property type="project" value="UniProtKB-SubCell"/>
</dbReference>
<accession>I7IW39</accession>
<keyword evidence="2 5" id="KW-0812">Transmembrane</keyword>
<dbReference type="AlphaFoldDB" id="I7IW39"/>
<evidence type="ECO:0000256" key="5">
    <source>
        <dbReference type="SAM" id="Phobius"/>
    </source>
</evidence>
<dbReference type="InterPro" id="IPR003825">
    <property type="entry name" value="Colicin-V_CvpA"/>
</dbReference>
<evidence type="ECO:0000256" key="3">
    <source>
        <dbReference type="ARBA" id="ARBA00022989"/>
    </source>
</evidence>
<comment type="caution">
    <text evidence="6">The sequence shown here is derived from an EMBL/GenBank/DDBJ whole genome shotgun (WGS) entry which is preliminary data.</text>
</comment>
<keyword evidence="3 5" id="KW-1133">Transmembrane helix</keyword>
<dbReference type="GeneID" id="82847730"/>
<dbReference type="RefSeq" id="WP_008471630.1">
    <property type="nucleotide sequence ID" value="NZ_AYZP01000004.1"/>
</dbReference>
<evidence type="ECO:0000256" key="1">
    <source>
        <dbReference type="ARBA" id="ARBA00004141"/>
    </source>
</evidence>
<name>I7IW39_9LACO</name>
<dbReference type="STRING" id="1423758.FC41_GL001542"/>
<organism evidence="6 7">
    <name type="scientific">Lactobacillus hominis DSM 23910 = CRBIP 24.179</name>
    <dbReference type="NCBI Taxonomy" id="1423758"/>
    <lineage>
        <taxon>Bacteria</taxon>
        <taxon>Bacillati</taxon>
        <taxon>Bacillota</taxon>
        <taxon>Bacilli</taxon>
        <taxon>Lactobacillales</taxon>
        <taxon>Lactobacillaceae</taxon>
        <taxon>Lactobacillus</taxon>
    </lineage>
</organism>
<dbReference type="Pfam" id="PF02674">
    <property type="entry name" value="Colicin_V"/>
    <property type="match status" value="1"/>
</dbReference>
<dbReference type="eggNOG" id="COG1286">
    <property type="taxonomic scope" value="Bacteria"/>
</dbReference>
<dbReference type="PATRIC" id="fig|1423758.3.peg.1564"/>
<feature type="transmembrane region" description="Helical" evidence="5">
    <location>
        <begin position="27"/>
        <end position="52"/>
    </location>
</feature>
<reference evidence="6 7" key="1">
    <citation type="submission" date="2012-06" db="EMBL/GenBank/DDBJ databases">
        <title>Draft Genome Sequence of Lactobacillus hominis Strain CRBIP 24.179T, isolated from human intestine.</title>
        <authorList>
            <person name="Cousin S."/>
            <person name="Ma L."/>
            <person name="Bizet C."/>
            <person name="Loux V."/>
            <person name="Bouchier C."/>
            <person name="Clermont D."/>
            <person name="Creno S."/>
        </authorList>
    </citation>
    <scope>NUCLEOTIDE SEQUENCE [LARGE SCALE GENOMIC DNA]</scope>
    <source>
        <strain evidence="7">CRBIP 24.179T</strain>
    </source>
</reference>
<dbReference type="Proteomes" id="UP000009320">
    <property type="component" value="Unassembled WGS sequence"/>
</dbReference>
<evidence type="ECO:0000313" key="7">
    <source>
        <dbReference type="Proteomes" id="UP000009320"/>
    </source>
</evidence>
<dbReference type="OrthoDB" id="2318807at2"/>
<sequence>MIVTLLVLLYLGYQTYKGYKLGFSRRIINLIFAAIIFAAAILGQNDLGNWFYTQFSGSVVPTTGNIPLELMGYRFLAFFIIFFIGKMIVKIIKGWLPTKDPEKKSFSTLLDDVLGAIISFVAAYFVVYVVLSMCNVFQNQWFIQQTIDSPILRVIIYNTPGLSNGAFKAVFGISRTLG</sequence>
<keyword evidence="4 5" id="KW-0472">Membrane</keyword>
<keyword evidence="7" id="KW-1185">Reference proteome</keyword>
<protein>
    <submittedName>
        <fullName evidence="6">CvpA family protein</fullName>
    </submittedName>
</protein>
<feature type="transmembrane region" description="Helical" evidence="5">
    <location>
        <begin position="113"/>
        <end position="131"/>
    </location>
</feature>
<comment type="subcellular location">
    <subcellularLocation>
        <location evidence="1">Membrane</location>
        <topology evidence="1">Multi-pass membrane protein</topology>
    </subcellularLocation>
</comment>
<evidence type="ECO:0000313" key="6">
    <source>
        <dbReference type="EMBL" id="CCI82523.1"/>
    </source>
</evidence>
<dbReference type="EMBL" id="CAKE01000025">
    <property type="protein sequence ID" value="CCI82523.1"/>
    <property type="molecule type" value="Genomic_DNA"/>
</dbReference>
<evidence type="ECO:0000256" key="2">
    <source>
        <dbReference type="ARBA" id="ARBA00022692"/>
    </source>
</evidence>
<proteinExistence type="predicted"/>